<evidence type="ECO:0000256" key="2">
    <source>
        <dbReference type="ARBA" id="ARBA00022723"/>
    </source>
</evidence>
<feature type="domain" description="Succinylglutamate desuccinylase/Aspartoacylase catalytic" evidence="5">
    <location>
        <begin position="34"/>
        <end position="202"/>
    </location>
</feature>
<dbReference type="InterPro" id="IPR050178">
    <property type="entry name" value="AspA/AstE_fam"/>
</dbReference>
<dbReference type="SUPFAM" id="SSF53187">
    <property type="entry name" value="Zn-dependent exopeptidases"/>
    <property type="match status" value="1"/>
</dbReference>
<evidence type="ECO:0000256" key="1">
    <source>
        <dbReference type="ARBA" id="ARBA00001947"/>
    </source>
</evidence>
<dbReference type="PANTHER" id="PTHR15162">
    <property type="entry name" value="ASPARTOACYLASE"/>
    <property type="match status" value="1"/>
</dbReference>
<keyword evidence="2" id="KW-0479">Metal-binding</keyword>
<dbReference type="Proteomes" id="UP000256845">
    <property type="component" value="Unassembled WGS sequence"/>
</dbReference>
<keyword evidence="7" id="KW-1185">Reference proteome</keyword>
<keyword evidence="3" id="KW-0378">Hydrolase</keyword>
<evidence type="ECO:0000259" key="5">
    <source>
        <dbReference type="Pfam" id="PF24827"/>
    </source>
</evidence>
<organism evidence="6 7">
    <name type="scientific">Aestuariispira insulae</name>
    <dbReference type="NCBI Taxonomy" id="1461337"/>
    <lineage>
        <taxon>Bacteria</taxon>
        <taxon>Pseudomonadati</taxon>
        <taxon>Pseudomonadota</taxon>
        <taxon>Alphaproteobacteria</taxon>
        <taxon>Rhodospirillales</taxon>
        <taxon>Kiloniellaceae</taxon>
        <taxon>Aestuariispira</taxon>
    </lineage>
</organism>
<evidence type="ECO:0000256" key="3">
    <source>
        <dbReference type="ARBA" id="ARBA00022801"/>
    </source>
</evidence>
<comment type="caution">
    <text evidence="6">The sequence shown here is derived from an EMBL/GenBank/DDBJ whole genome shotgun (WGS) entry which is preliminary data.</text>
</comment>
<dbReference type="AlphaFoldDB" id="A0A3D9HKW5"/>
<evidence type="ECO:0000313" key="6">
    <source>
        <dbReference type="EMBL" id="RED49941.1"/>
    </source>
</evidence>
<evidence type="ECO:0000256" key="4">
    <source>
        <dbReference type="ARBA" id="ARBA00022833"/>
    </source>
</evidence>
<proteinExistence type="predicted"/>
<dbReference type="OrthoDB" id="7813621at2"/>
<sequence length="314" mass="34834">MMRFDVEYQAPDISAYRTGNTGLDYVHQFTSGKAGPNILITGLIHGNEISGAVALDFLMKNDIRPDIGTLTLCFANVAAYRCFNPAKPHLSRYLDVDMNRVWSRETLKNGPASRELARAREILPVVEQADYLLDIHSMSDDCQPLALAGKQEKGVTLARAIGLAPYIIMDRGHASGFRLRDFDRFSSGSIRPASILMECGQHWRQATAEFAINSCLRFMTATGILEQEKAAPWLTLPSARKERVLDVTHTVTVEHEAFFFTRSVQAMERIKRAGTELGLDGVTPVVTPYDDCFLVMPQPGAPRGNTAVRMARSI</sequence>
<dbReference type="Pfam" id="PF24827">
    <property type="entry name" value="AstE_AspA_cat"/>
    <property type="match status" value="1"/>
</dbReference>
<evidence type="ECO:0000313" key="7">
    <source>
        <dbReference type="Proteomes" id="UP000256845"/>
    </source>
</evidence>
<dbReference type="EMBL" id="QRDW01000005">
    <property type="protein sequence ID" value="RED49941.1"/>
    <property type="molecule type" value="Genomic_DNA"/>
</dbReference>
<reference evidence="6 7" key="1">
    <citation type="submission" date="2018-07" db="EMBL/GenBank/DDBJ databases">
        <title>Genomic Encyclopedia of Type Strains, Phase III (KMG-III): the genomes of soil and plant-associated and newly described type strains.</title>
        <authorList>
            <person name="Whitman W."/>
        </authorList>
    </citation>
    <scope>NUCLEOTIDE SEQUENCE [LARGE SCALE GENOMIC DNA]</scope>
    <source>
        <strain evidence="6 7">CECT 8488</strain>
    </source>
</reference>
<accession>A0A3D9HKW5</accession>
<dbReference type="InterPro" id="IPR055438">
    <property type="entry name" value="AstE_AspA_cat"/>
</dbReference>
<dbReference type="GO" id="GO:0046872">
    <property type="term" value="F:metal ion binding"/>
    <property type="evidence" value="ECO:0007669"/>
    <property type="project" value="UniProtKB-KW"/>
</dbReference>
<name>A0A3D9HKW5_9PROT</name>
<gene>
    <name evidence="6" type="ORF">DFP90_105314</name>
</gene>
<comment type="cofactor">
    <cofactor evidence="1">
        <name>Zn(2+)</name>
        <dbReference type="ChEBI" id="CHEBI:29105"/>
    </cofactor>
</comment>
<dbReference type="GO" id="GO:0005829">
    <property type="term" value="C:cytosol"/>
    <property type="evidence" value="ECO:0007669"/>
    <property type="project" value="TreeGrafter"/>
</dbReference>
<dbReference type="GO" id="GO:0016788">
    <property type="term" value="F:hydrolase activity, acting on ester bonds"/>
    <property type="evidence" value="ECO:0007669"/>
    <property type="project" value="InterPro"/>
</dbReference>
<dbReference type="RefSeq" id="WP_115937170.1">
    <property type="nucleotide sequence ID" value="NZ_QRDW01000005.1"/>
</dbReference>
<keyword evidence="4" id="KW-0862">Zinc</keyword>
<dbReference type="Gene3D" id="3.40.630.10">
    <property type="entry name" value="Zn peptidases"/>
    <property type="match status" value="1"/>
</dbReference>
<protein>
    <submittedName>
        <fullName evidence="6">Succinylglutamate desuccinylase/aspartoacylase family protein</fullName>
    </submittedName>
</protein>
<dbReference type="PANTHER" id="PTHR15162:SF7">
    <property type="entry name" value="SUCCINYLGLUTAMATE DESUCCINYLASE"/>
    <property type="match status" value="1"/>
</dbReference>